<feature type="compositionally biased region" description="Acidic residues" evidence="1">
    <location>
        <begin position="19"/>
        <end position="31"/>
    </location>
</feature>
<dbReference type="STRING" id="80876.SAMN05421779_101200"/>
<sequence length="289" mass="31406">MADDRKKGKNAAPLPDLYDPVEDEDDGLDESEDKKAGRKKGLFATMRSLLKRAPAPAVPTGKQAIEPMDGEEDHWVSLSLEQLLTQDPSALVHIISLRAFRQALGPVWERIATKVLMIAEGTLRQHAGPLAKIQQNGPDVFLIMFNSLSPEAGRRRAFDISVVLGKKLVGAKFQIVGSGGALGIGLVSLPASALLGEDGQLATDALDQAAEAAPQVSDTAEAGVWMETVGKVEIDPNFEPLSRGDKAYKDNTWLKFKVSQPKPEIRLVPIEPPKKKVGEPEWVPIRKDR</sequence>
<dbReference type="OrthoDB" id="8436846at2"/>
<feature type="compositionally biased region" description="Basic and acidic residues" evidence="1">
    <location>
        <begin position="272"/>
        <end position="289"/>
    </location>
</feature>
<feature type="region of interest" description="Disordered" evidence="1">
    <location>
        <begin position="270"/>
        <end position="289"/>
    </location>
</feature>
<organism evidence="2 3">
    <name type="scientific">Insolitispirillum peregrinum</name>
    <dbReference type="NCBI Taxonomy" id="80876"/>
    <lineage>
        <taxon>Bacteria</taxon>
        <taxon>Pseudomonadati</taxon>
        <taxon>Pseudomonadota</taxon>
        <taxon>Alphaproteobacteria</taxon>
        <taxon>Rhodospirillales</taxon>
        <taxon>Novispirillaceae</taxon>
        <taxon>Insolitispirillum</taxon>
    </lineage>
</organism>
<proteinExistence type="predicted"/>
<evidence type="ECO:0000256" key="1">
    <source>
        <dbReference type="SAM" id="MobiDB-lite"/>
    </source>
</evidence>
<evidence type="ECO:0000313" key="3">
    <source>
        <dbReference type="Proteomes" id="UP000185678"/>
    </source>
</evidence>
<protein>
    <submittedName>
        <fullName evidence="2">Uncharacterized protein</fullName>
    </submittedName>
</protein>
<evidence type="ECO:0000313" key="2">
    <source>
        <dbReference type="EMBL" id="SIS37152.1"/>
    </source>
</evidence>
<accession>A0A1N7IJC0</accession>
<dbReference type="Proteomes" id="UP000185678">
    <property type="component" value="Unassembled WGS sequence"/>
</dbReference>
<gene>
    <name evidence="2" type="ORF">SAMN05421779_101200</name>
</gene>
<reference evidence="2 3" key="1">
    <citation type="submission" date="2017-01" db="EMBL/GenBank/DDBJ databases">
        <authorList>
            <person name="Mah S.A."/>
            <person name="Swanson W.J."/>
            <person name="Moy G.W."/>
            <person name="Vacquier V.D."/>
        </authorList>
    </citation>
    <scope>NUCLEOTIDE SEQUENCE [LARGE SCALE GENOMIC DNA]</scope>
    <source>
        <strain evidence="2 3">DSM 11589</strain>
    </source>
</reference>
<keyword evidence="3" id="KW-1185">Reference proteome</keyword>
<dbReference type="AlphaFoldDB" id="A0A1N7IJC0"/>
<dbReference type="EMBL" id="FTOA01000001">
    <property type="protein sequence ID" value="SIS37152.1"/>
    <property type="molecule type" value="Genomic_DNA"/>
</dbReference>
<name>A0A1N7IJC0_9PROT</name>
<feature type="region of interest" description="Disordered" evidence="1">
    <location>
        <begin position="1"/>
        <end position="40"/>
    </location>
</feature>
<dbReference type="RefSeq" id="WP_076398134.1">
    <property type="nucleotide sequence ID" value="NZ_FTOA01000001.1"/>
</dbReference>